<reference evidence="3" key="1">
    <citation type="submission" date="2017-05" db="EMBL/GenBank/DDBJ databases">
        <authorList>
            <person name="Sung H."/>
        </authorList>
    </citation>
    <scope>NUCLEOTIDE SEQUENCE [LARGE SCALE GENOMIC DNA]</scope>
    <source>
        <strain evidence="3">AR23208</strain>
    </source>
</reference>
<sequence length="97" mass="11007">MYDFVKAEIEAIGAGVEARPCKTYIPFYKKKQFAVAKPHKGKLHVGVALPDGVTSDRLESSKGLGFNERMKFKFTLEQREELDDELRGLLQLAYEVN</sequence>
<dbReference type="Pfam" id="PF18899">
    <property type="entry name" value="DUF5655"/>
    <property type="match status" value="1"/>
</dbReference>
<dbReference type="KEGG" id="tum:CBW65_04675"/>
<proteinExistence type="predicted"/>
<organism evidence="2 3">
    <name type="scientific">Tumebacillus avium</name>
    <dbReference type="NCBI Taxonomy" id="1903704"/>
    <lineage>
        <taxon>Bacteria</taxon>
        <taxon>Bacillati</taxon>
        <taxon>Bacillota</taxon>
        <taxon>Bacilli</taxon>
        <taxon>Bacillales</taxon>
        <taxon>Alicyclobacillaceae</taxon>
        <taxon>Tumebacillus</taxon>
    </lineage>
</organism>
<protein>
    <recommendedName>
        <fullName evidence="1">DUF5655 domain-containing protein</fullName>
    </recommendedName>
</protein>
<dbReference type="RefSeq" id="WP_087455834.1">
    <property type="nucleotide sequence ID" value="NZ_CP021434.1"/>
</dbReference>
<dbReference type="InterPro" id="IPR043714">
    <property type="entry name" value="DUF5655"/>
</dbReference>
<dbReference type="EMBL" id="CP021434">
    <property type="protein sequence ID" value="ARU60442.1"/>
    <property type="molecule type" value="Genomic_DNA"/>
</dbReference>
<dbReference type="OrthoDB" id="9809825at2"/>
<gene>
    <name evidence="2" type="ORF">CBW65_04675</name>
</gene>
<accession>A0A1Y0IIW4</accession>
<dbReference type="Proteomes" id="UP000195437">
    <property type="component" value="Chromosome"/>
</dbReference>
<name>A0A1Y0IIW4_9BACL</name>
<evidence type="ECO:0000313" key="3">
    <source>
        <dbReference type="Proteomes" id="UP000195437"/>
    </source>
</evidence>
<keyword evidence="3" id="KW-1185">Reference proteome</keyword>
<dbReference type="AlphaFoldDB" id="A0A1Y0IIW4"/>
<evidence type="ECO:0000313" key="2">
    <source>
        <dbReference type="EMBL" id="ARU60442.1"/>
    </source>
</evidence>
<evidence type="ECO:0000259" key="1">
    <source>
        <dbReference type="Pfam" id="PF18899"/>
    </source>
</evidence>
<feature type="domain" description="DUF5655" evidence="1">
    <location>
        <begin position="2"/>
        <end position="97"/>
    </location>
</feature>